<dbReference type="AlphaFoldDB" id="A0AAV2PUZ4"/>
<dbReference type="SUPFAM" id="SSF90229">
    <property type="entry name" value="CCCH zinc finger"/>
    <property type="match status" value="1"/>
</dbReference>
<keyword evidence="3 5" id="KW-0863">Zinc-finger</keyword>
<evidence type="ECO:0000313" key="9">
    <source>
        <dbReference type="Proteomes" id="UP001497623"/>
    </source>
</evidence>
<comment type="similarity">
    <text evidence="1">Belongs to the CAF1 family.</text>
</comment>
<dbReference type="InterPro" id="IPR012337">
    <property type="entry name" value="RNaseH-like_sf"/>
</dbReference>
<gene>
    <name evidence="8" type="ORF">MNOR_LOCUS5034</name>
</gene>
<name>A0AAV2PUZ4_MEGNR</name>
<dbReference type="PANTHER" id="PTHR15092">
    <property type="entry name" value="POLY A -SPECIFIC RIBONUCLEASE/TARGET OF EGR1, MEMBER 1"/>
    <property type="match status" value="1"/>
</dbReference>
<evidence type="ECO:0000256" key="1">
    <source>
        <dbReference type="ARBA" id="ARBA00008372"/>
    </source>
</evidence>
<dbReference type="GO" id="GO:0034472">
    <property type="term" value="P:snRNA 3'-end processing"/>
    <property type="evidence" value="ECO:0007669"/>
    <property type="project" value="TreeGrafter"/>
</dbReference>
<dbReference type="GO" id="GO:0015030">
    <property type="term" value="C:Cajal body"/>
    <property type="evidence" value="ECO:0007669"/>
    <property type="project" value="TreeGrafter"/>
</dbReference>
<evidence type="ECO:0000259" key="7">
    <source>
        <dbReference type="PROSITE" id="PS50103"/>
    </source>
</evidence>
<feature type="zinc finger region" description="C3H1-type" evidence="5">
    <location>
        <begin position="286"/>
        <end position="314"/>
    </location>
</feature>
<dbReference type="GO" id="GO:0017069">
    <property type="term" value="F:snRNA binding"/>
    <property type="evidence" value="ECO:0007669"/>
    <property type="project" value="TreeGrafter"/>
</dbReference>
<feature type="compositionally biased region" description="Polar residues" evidence="6">
    <location>
        <begin position="412"/>
        <end position="422"/>
    </location>
</feature>
<keyword evidence="9" id="KW-1185">Reference proteome</keyword>
<dbReference type="PROSITE" id="PS50103">
    <property type="entry name" value="ZF_C3H1"/>
    <property type="match status" value="1"/>
</dbReference>
<dbReference type="SUPFAM" id="SSF53098">
    <property type="entry name" value="Ribonuclease H-like"/>
    <property type="match status" value="1"/>
</dbReference>
<reference evidence="8 9" key="1">
    <citation type="submission" date="2024-05" db="EMBL/GenBank/DDBJ databases">
        <authorList>
            <person name="Wallberg A."/>
        </authorList>
    </citation>
    <scope>NUCLEOTIDE SEQUENCE [LARGE SCALE GENOMIC DNA]</scope>
</reference>
<dbReference type="Gene3D" id="3.30.420.10">
    <property type="entry name" value="Ribonuclease H-like superfamily/Ribonuclease H"/>
    <property type="match status" value="2"/>
</dbReference>
<evidence type="ECO:0000256" key="4">
    <source>
        <dbReference type="ARBA" id="ARBA00022833"/>
    </source>
</evidence>
<evidence type="ECO:0000256" key="6">
    <source>
        <dbReference type="SAM" id="MobiDB-lite"/>
    </source>
</evidence>
<dbReference type="Pfam" id="PF04857">
    <property type="entry name" value="CAF1"/>
    <property type="match status" value="2"/>
</dbReference>
<evidence type="ECO:0000256" key="5">
    <source>
        <dbReference type="PROSITE-ProRule" id="PRU00723"/>
    </source>
</evidence>
<dbReference type="GO" id="GO:0008270">
    <property type="term" value="F:zinc ion binding"/>
    <property type="evidence" value="ECO:0007669"/>
    <property type="project" value="UniProtKB-KW"/>
</dbReference>
<dbReference type="InterPro" id="IPR051181">
    <property type="entry name" value="CAF1_poly(A)_ribonucleases"/>
</dbReference>
<feature type="non-terminal residue" evidence="8">
    <location>
        <position position="505"/>
    </location>
</feature>
<dbReference type="InterPro" id="IPR000571">
    <property type="entry name" value="Znf_CCCH"/>
</dbReference>
<proteinExistence type="inferred from homology"/>
<protein>
    <recommendedName>
        <fullName evidence="7">C3H1-type domain-containing protein</fullName>
    </recommendedName>
</protein>
<comment type="caution">
    <text evidence="8">The sequence shown here is derived from an EMBL/GenBank/DDBJ whole genome shotgun (WGS) entry which is preliminary data.</text>
</comment>
<keyword evidence="2 5" id="KW-0479">Metal-binding</keyword>
<organism evidence="8 9">
    <name type="scientific">Meganyctiphanes norvegica</name>
    <name type="common">Northern krill</name>
    <name type="synonym">Thysanopoda norvegica</name>
    <dbReference type="NCBI Taxonomy" id="48144"/>
    <lineage>
        <taxon>Eukaryota</taxon>
        <taxon>Metazoa</taxon>
        <taxon>Ecdysozoa</taxon>
        <taxon>Arthropoda</taxon>
        <taxon>Crustacea</taxon>
        <taxon>Multicrustacea</taxon>
        <taxon>Malacostraca</taxon>
        <taxon>Eumalacostraca</taxon>
        <taxon>Eucarida</taxon>
        <taxon>Euphausiacea</taxon>
        <taxon>Euphausiidae</taxon>
        <taxon>Meganyctiphanes</taxon>
    </lineage>
</organism>
<dbReference type="InterPro" id="IPR036855">
    <property type="entry name" value="Znf_CCCH_sf"/>
</dbReference>
<evidence type="ECO:0000256" key="2">
    <source>
        <dbReference type="ARBA" id="ARBA00022723"/>
    </source>
</evidence>
<dbReference type="GO" id="GO:0000175">
    <property type="term" value="F:3'-5'-RNA exonuclease activity"/>
    <property type="evidence" value="ECO:0007669"/>
    <property type="project" value="TreeGrafter"/>
</dbReference>
<dbReference type="EMBL" id="CAXKWB010001892">
    <property type="protein sequence ID" value="CAL4065745.1"/>
    <property type="molecule type" value="Genomic_DNA"/>
</dbReference>
<dbReference type="Gene3D" id="6.10.250.3220">
    <property type="match status" value="1"/>
</dbReference>
<feature type="region of interest" description="Disordered" evidence="6">
    <location>
        <begin position="322"/>
        <end position="422"/>
    </location>
</feature>
<evidence type="ECO:0000256" key="3">
    <source>
        <dbReference type="ARBA" id="ARBA00022771"/>
    </source>
</evidence>
<feature type="compositionally biased region" description="Polar residues" evidence="6">
    <location>
        <begin position="352"/>
        <end position="362"/>
    </location>
</feature>
<dbReference type="InterPro" id="IPR036397">
    <property type="entry name" value="RNaseH_sf"/>
</dbReference>
<dbReference type="Proteomes" id="UP001497623">
    <property type="component" value="Unassembled WGS sequence"/>
</dbReference>
<dbReference type="PANTHER" id="PTHR15092:SF37">
    <property type="entry name" value="TARGET OF EGR1 PROTEIN 1"/>
    <property type="match status" value="1"/>
</dbReference>
<sequence>MHECVSVVEVTEDNFKQLWPAIQNAIKGSSFVAMDLELSGLGDRKKLNYPEVDLRYQFSAEITRTHAVISMGLSCFTCRSLTNVHVPNKDSESTLDSGSRVCSHDYLVQTFNILLLCSDSYIVEPDALKFLLSHGFDFNKQYAKGVTYHRGPDKNEQEWPNVRQVFSTIVKHGKPVVLHNGLIDLMFLYQSFYTDLPMKADTFAADLNDMFTGGVYDTKYIAEYTERMPATYLEYLYKKMQLRNAKWCHSGSWHVRVSFPPYPTSMKGVEWAPYLQVLSYTKVQDDDGLALCQSFAFHGWCKNGTSCEKSHQLDKIAKDLKIPSLKKSGKNKNKGPGVHQGSLSRLMEEFSQRSAAANNEAVSPSGKELQDKNAVSELKKEGKSKQNNDCEKETNRKRPFINIEEASEDTDSSSGNGTLSNQSGHRAGFDAFMTGYIFACHIAEAGKLETEDKSNEIIYTKDTIGLMDSFNKVYLMGKSFPFLIRTGGYAKMSQNHINKIKNLRS</sequence>
<dbReference type="InterPro" id="IPR006941">
    <property type="entry name" value="RNase_CAF1"/>
</dbReference>
<keyword evidence="4 5" id="KW-0862">Zinc</keyword>
<feature type="compositionally biased region" description="Basic and acidic residues" evidence="6">
    <location>
        <begin position="377"/>
        <end position="396"/>
    </location>
</feature>
<evidence type="ECO:0000313" key="8">
    <source>
        <dbReference type="EMBL" id="CAL4065745.1"/>
    </source>
</evidence>
<feature type="domain" description="C3H1-type" evidence="7">
    <location>
        <begin position="286"/>
        <end position="314"/>
    </location>
</feature>
<accession>A0AAV2PUZ4</accession>